<feature type="transmembrane region" description="Helical" evidence="1">
    <location>
        <begin position="60"/>
        <end position="78"/>
    </location>
</feature>
<feature type="transmembrane region" description="Helical" evidence="1">
    <location>
        <begin position="428"/>
        <end position="457"/>
    </location>
</feature>
<proteinExistence type="predicted"/>
<evidence type="ECO:0000256" key="1">
    <source>
        <dbReference type="SAM" id="Phobius"/>
    </source>
</evidence>
<evidence type="ECO:0008006" key="3">
    <source>
        <dbReference type="Google" id="ProtNLM"/>
    </source>
</evidence>
<dbReference type="EMBL" id="CACVAQ010000343">
    <property type="protein sequence ID" value="CAA6824311.1"/>
    <property type="molecule type" value="Genomic_DNA"/>
</dbReference>
<dbReference type="Pfam" id="PF26314">
    <property type="entry name" value="MptA_B_family"/>
    <property type="match status" value="1"/>
</dbReference>
<name>A0A6S6TNC9_9BACT</name>
<feature type="transmembrane region" description="Helical" evidence="1">
    <location>
        <begin position="242"/>
        <end position="275"/>
    </location>
</feature>
<sequence length="525" mass="61973">MKWFLCFLVKKLKIPRSIKIGNGHLIFLLFLGNSSSRFFLQKELSREKLLYKTFFMKTSYLLLLTSMIAYALIGYTIPRTSFEPFAILYLLLFGLYFYWCYRAETFFKKVNWKLFLGAAILLRAVFLVAIPELSDDFWRYLWDGRLLSLGVNPYEHIPSDLLDTALYQQAHLEQLYEHLNSPKFHSVYPPVAQLFFASTTFFFMDNVLASVVVFHLLVLCLELGTILLLIKLLEHLKQPIYFAFFYAFNPLIILELSGNLHTESFFIFFLTLALYTFVKQQHTTSALAFSMAVGAKLLPLMFMPLILHRLWFKKGMGYCILVGLVNIGLFALFFDLELIQEIRASLALYFGHFEFNASIYYLTRYWLINEYWRIWDYHEYFMDCRIIERFFKLDLYALLHKILPIIDLILILYFSLKKNIRHSEKAFLASFLAIYSVHSFLATTLHPWYIAILVLFAVLSPYRLYVLLWTALIGFTYISYQSSPVVENAWVIGLEYWLVFGVLTWEVYQQKKKKKTRQLKASTKD</sequence>
<organism evidence="2">
    <name type="scientific">uncultured Aureispira sp</name>
    <dbReference type="NCBI Taxonomy" id="1331704"/>
    <lineage>
        <taxon>Bacteria</taxon>
        <taxon>Pseudomonadati</taxon>
        <taxon>Bacteroidota</taxon>
        <taxon>Saprospiria</taxon>
        <taxon>Saprospirales</taxon>
        <taxon>Saprospiraceae</taxon>
        <taxon>Aureispira</taxon>
        <taxon>environmental samples</taxon>
    </lineage>
</organism>
<feature type="transmembrane region" description="Helical" evidence="1">
    <location>
        <begin position="287"/>
        <end position="308"/>
    </location>
</feature>
<feature type="transmembrane region" description="Helical" evidence="1">
    <location>
        <begin position="207"/>
        <end position="230"/>
    </location>
</feature>
<gene>
    <name evidence="2" type="ORF">HELGO_WM48192</name>
</gene>
<evidence type="ECO:0000313" key="2">
    <source>
        <dbReference type="EMBL" id="CAA6824311.1"/>
    </source>
</evidence>
<reference evidence="2" key="1">
    <citation type="submission" date="2020-01" db="EMBL/GenBank/DDBJ databases">
        <authorList>
            <person name="Meier V. D."/>
            <person name="Meier V D."/>
        </authorList>
    </citation>
    <scope>NUCLEOTIDE SEQUENCE</scope>
    <source>
        <strain evidence="2">HLG_WM_MAG_10</strain>
    </source>
</reference>
<feature type="transmembrane region" description="Helical" evidence="1">
    <location>
        <begin position="346"/>
        <end position="363"/>
    </location>
</feature>
<keyword evidence="1" id="KW-1133">Transmembrane helix</keyword>
<keyword evidence="1" id="KW-0472">Membrane</keyword>
<feature type="transmembrane region" description="Helical" evidence="1">
    <location>
        <begin position="113"/>
        <end position="130"/>
    </location>
</feature>
<feature type="transmembrane region" description="Helical" evidence="1">
    <location>
        <begin position="395"/>
        <end position="416"/>
    </location>
</feature>
<dbReference type="AlphaFoldDB" id="A0A6S6TNC9"/>
<accession>A0A6S6TNC9</accession>
<keyword evidence="1" id="KW-0812">Transmembrane</keyword>
<feature type="transmembrane region" description="Helical" evidence="1">
    <location>
        <begin position="20"/>
        <end position="40"/>
    </location>
</feature>
<feature type="transmembrane region" description="Helical" evidence="1">
    <location>
        <begin position="84"/>
        <end position="101"/>
    </location>
</feature>
<feature type="transmembrane region" description="Helical" evidence="1">
    <location>
        <begin position="315"/>
        <end position="334"/>
    </location>
</feature>
<protein>
    <recommendedName>
        <fullName evidence="3">DUF2029 domain-containing protein</fullName>
    </recommendedName>
</protein>
<feature type="transmembrane region" description="Helical" evidence="1">
    <location>
        <begin position="489"/>
        <end position="508"/>
    </location>
</feature>